<dbReference type="InterPro" id="IPR036397">
    <property type="entry name" value="RNaseH_sf"/>
</dbReference>
<feature type="signal peptide" evidence="1">
    <location>
        <begin position="1"/>
        <end position="20"/>
    </location>
</feature>
<proteinExistence type="predicted"/>
<feature type="domain" description="Integrase catalytic" evidence="2">
    <location>
        <begin position="1"/>
        <end position="112"/>
    </location>
</feature>
<sequence length="143" mass="16079">MVSLLLNGVFLRIGCPLVLVTDNNGTENVNKIMQEILKELKIHHVKTSVYLPQSNARVELCPCTLNAVLGQFLMGQRTSTGDLFLPQALAVIPFNSHETTGHSPFFLMYCRDVVLPIDHILQPRRITASKRIKFSCKLSMKPF</sequence>
<dbReference type="InterPro" id="IPR001584">
    <property type="entry name" value="Integrase_cat-core"/>
</dbReference>
<evidence type="ECO:0000256" key="1">
    <source>
        <dbReference type="SAM" id="SignalP"/>
    </source>
</evidence>
<evidence type="ECO:0000313" key="4">
    <source>
        <dbReference type="Proteomes" id="UP000735302"/>
    </source>
</evidence>
<evidence type="ECO:0000259" key="2">
    <source>
        <dbReference type="PROSITE" id="PS50994"/>
    </source>
</evidence>
<feature type="chain" id="PRO_5043875957" evidence="1">
    <location>
        <begin position="21"/>
        <end position="143"/>
    </location>
</feature>
<dbReference type="GO" id="GO:0015074">
    <property type="term" value="P:DNA integration"/>
    <property type="evidence" value="ECO:0007669"/>
    <property type="project" value="InterPro"/>
</dbReference>
<comment type="caution">
    <text evidence="3">The sequence shown here is derived from an EMBL/GenBank/DDBJ whole genome shotgun (WGS) entry which is preliminary data.</text>
</comment>
<evidence type="ECO:0000313" key="3">
    <source>
        <dbReference type="EMBL" id="GFO06469.1"/>
    </source>
</evidence>
<organism evidence="3 4">
    <name type="scientific">Plakobranchus ocellatus</name>
    <dbReference type="NCBI Taxonomy" id="259542"/>
    <lineage>
        <taxon>Eukaryota</taxon>
        <taxon>Metazoa</taxon>
        <taxon>Spiralia</taxon>
        <taxon>Lophotrochozoa</taxon>
        <taxon>Mollusca</taxon>
        <taxon>Gastropoda</taxon>
        <taxon>Heterobranchia</taxon>
        <taxon>Euthyneura</taxon>
        <taxon>Panpulmonata</taxon>
        <taxon>Sacoglossa</taxon>
        <taxon>Placobranchoidea</taxon>
        <taxon>Plakobranchidae</taxon>
        <taxon>Plakobranchus</taxon>
    </lineage>
</organism>
<dbReference type="AlphaFoldDB" id="A0AAV4AFL1"/>
<dbReference type="GO" id="GO:0003676">
    <property type="term" value="F:nucleic acid binding"/>
    <property type="evidence" value="ECO:0007669"/>
    <property type="project" value="InterPro"/>
</dbReference>
<keyword evidence="4" id="KW-1185">Reference proteome</keyword>
<accession>A0AAV4AFL1</accession>
<dbReference type="PANTHER" id="PTHR37984:SF15">
    <property type="entry name" value="INTEGRASE CATALYTIC DOMAIN-CONTAINING PROTEIN"/>
    <property type="match status" value="1"/>
</dbReference>
<reference evidence="3 4" key="1">
    <citation type="journal article" date="2021" name="Elife">
        <title>Chloroplast acquisition without the gene transfer in kleptoplastic sea slugs, Plakobranchus ocellatus.</title>
        <authorList>
            <person name="Maeda T."/>
            <person name="Takahashi S."/>
            <person name="Yoshida T."/>
            <person name="Shimamura S."/>
            <person name="Takaki Y."/>
            <person name="Nagai Y."/>
            <person name="Toyoda A."/>
            <person name="Suzuki Y."/>
            <person name="Arimoto A."/>
            <person name="Ishii H."/>
            <person name="Satoh N."/>
            <person name="Nishiyama T."/>
            <person name="Hasebe M."/>
            <person name="Maruyama T."/>
            <person name="Minagawa J."/>
            <person name="Obokata J."/>
            <person name="Shigenobu S."/>
        </authorList>
    </citation>
    <scope>NUCLEOTIDE SEQUENCE [LARGE SCALE GENOMIC DNA]</scope>
</reference>
<dbReference type="Proteomes" id="UP000735302">
    <property type="component" value="Unassembled WGS sequence"/>
</dbReference>
<dbReference type="EMBL" id="BLXT01003774">
    <property type="protein sequence ID" value="GFO06469.1"/>
    <property type="molecule type" value="Genomic_DNA"/>
</dbReference>
<dbReference type="InterPro" id="IPR050951">
    <property type="entry name" value="Retrovirus_Pol_polyprotein"/>
</dbReference>
<protein>
    <submittedName>
        <fullName evidence="3">Gag-Pol fusion protein</fullName>
    </submittedName>
</protein>
<dbReference type="Gene3D" id="3.30.420.10">
    <property type="entry name" value="Ribonuclease H-like superfamily/Ribonuclease H"/>
    <property type="match status" value="1"/>
</dbReference>
<gene>
    <name evidence="3" type="ORF">PoB_003297400</name>
</gene>
<dbReference type="InterPro" id="IPR012337">
    <property type="entry name" value="RNaseH-like_sf"/>
</dbReference>
<dbReference type="PROSITE" id="PS50994">
    <property type="entry name" value="INTEGRASE"/>
    <property type="match status" value="1"/>
</dbReference>
<name>A0AAV4AFL1_9GAST</name>
<dbReference type="SUPFAM" id="SSF53098">
    <property type="entry name" value="Ribonuclease H-like"/>
    <property type="match status" value="1"/>
</dbReference>
<keyword evidence="1" id="KW-0732">Signal</keyword>
<dbReference type="PANTHER" id="PTHR37984">
    <property type="entry name" value="PROTEIN CBG26694"/>
    <property type="match status" value="1"/>
</dbReference>